<dbReference type="PANTHER" id="PTHR30461:SF2">
    <property type="entry name" value="SERINE RECOMBINASE PINE-RELATED"/>
    <property type="match status" value="1"/>
</dbReference>
<dbReference type="AlphaFoldDB" id="A0A2S0KJK8"/>
<proteinExistence type="predicted"/>
<dbReference type="GO" id="GO:0000150">
    <property type="term" value="F:DNA strand exchange activity"/>
    <property type="evidence" value="ECO:0007669"/>
    <property type="project" value="InterPro"/>
</dbReference>
<feature type="domain" description="Recombinase" evidence="3">
    <location>
        <begin position="1"/>
        <end position="106"/>
    </location>
</feature>
<evidence type="ECO:0000256" key="2">
    <source>
        <dbReference type="ARBA" id="ARBA00023172"/>
    </source>
</evidence>
<dbReference type="InterPro" id="IPR011109">
    <property type="entry name" value="DNA_bind_recombinase_dom"/>
</dbReference>
<dbReference type="OrthoDB" id="4500247at2"/>
<gene>
    <name evidence="4" type="ORF">C6V83_17965</name>
</gene>
<name>A0A2S0KJK8_9ACTN</name>
<sequence length="296" mass="32075">MSRAYGWDGGQIVPAEADVIRDLATKTIAGTPTAHLVKDLNERGIPTVTGARWSTPTLGRLLKNPRLIGKRQARDGQLIDNPDAPPILDLDTWNALQAVMRSEDRQRFAPTRHRETLLAGLLRCGRCGGPLYWTGGDAFSCGDTDCKGVRIQQAIAETEITERVLVRLTSTGWLDALSAALHSVDAQRDIIADCDARMVRLAEEFGAGGNPAAFEAGMAAARRRKAEAEAALDAAVVAKAMPSLAPADVVQWWTDATMKDHRAVLNLLIDHVDVAARKPGRTGADRLDIVWKESET</sequence>
<dbReference type="Gene3D" id="3.90.1750.20">
    <property type="entry name" value="Putative Large Serine Recombinase, Chain B, Domain 2"/>
    <property type="match status" value="1"/>
</dbReference>
<dbReference type="Pfam" id="PF07508">
    <property type="entry name" value="Recombinase"/>
    <property type="match status" value="1"/>
</dbReference>
<dbReference type="GO" id="GO:0003677">
    <property type="term" value="F:DNA binding"/>
    <property type="evidence" value="ECO:0007669"/>
    <property type="project" value="UniProtKB-KW"/>
</dbReference>
<evidence type="ECO:0000313" key="4">
    <source>
        <dbReference type="EMBL" id="AVM01864.1"/>
    </source>
</evidence>
<dbReference type="InterPro" id="IPR050639">
    <property type="entry name" value="SSR_resolvase"/>
</dbReference>
<dbReference type="Proteomes" id="UP000239814">
    <property type="component" value="Chromosome"/>
</dbReference>
<keyword evidence="1" id="KW-0238">DNA-binding</keyword>
<dbReference type="KEGG" id="git:C6V83_17965"/>
<organism evidence="4 5">
    <name type="scientific">Gordonia iterans</name>
    <dbReference type="NCBI Taxonomy" id="1004901"/>
    <lineage>
        <taxon>Bacteria</taxon>
        <taxon>Bacillati</taxon>
        <taxon>Actinomycetota</taxon>
        <taxon>Actinomycetes</taxon>
        <taxon>Mycobacteriales</taxon>
        <taxon>Gordoniaceae</taxon>
        <taxon>Gordonia</taxon>
    </lineage>
</organism>
<dbReference type="RefSeq" id="WP_105943567.1">
    <property type="nucleotide sequence ID" value="NZ_CP027433.1"/>
</dbReference>
<dbReference type="InterPro" id="IPR038109">
    <property type="entry name" value="DNA_bind_recomb_sf"/>
</dbReference>
<dbReference type="PROSITE" id="PS51737">
    <property type="entry name" value="RECOMBINASE_DNA_BIND"/>
    <property type="match status" value="1"/>
</dbReference>
<protein>
    <recommendedName>
        <fullName evidence="3">Recombinase domain-containing protein</fullName>
    </recommendedName>
</protein>
<reference evidence="4 5" key="1">
    <citation type="submission" date="2018-03" db="EMBL/GenBank/DDBJ databases">
        <title>Characteristics and genome of n-alkane degrading marine bacteria Gordonia iterans isolated from crude oil contaminated in Tae-an, South Korea.</title>
        <authorList>
            <person name="Lee S.-S."/>
            <person name="Kim H."/>
        </authorList>
    </citation>
    <scope>NUCLEOTIDE SEQUENCE [LARGE SCALE GENOMIC DNA]</scope>
    <source>
        <strain evidence="4 5">Co17</strain>
    </source>
</reference>
<dbReference type="EMBL" id="CP027433">
    <property type="protein sequence ID" value="AVM01864.1"/>
    <property type="molecule type" value="Genomic_DNA"/>
</dbReference>
<accession>A0A2S0KJK8</accession>
<dbReference type="PANTHER" id="PTHR30461">
    <property type="entry name" value="DNA-INVERTASE FROM LAMBDOID PROPHAGE"/>
    <property type="match status" value="1"/>
</dbReference>
<keyword evidence="2" id="KW-0233">DNA recombination</keyword>
<evidence type="ECO:0000313" key="5">
    <source>
        <dbReference type="Proteomes" id="UP000239814"/>
    </source>
</evidence>
<keyword evidence="5" id="KW-1185">Reference proteome</keyword>
<evidence type="ECO:0000259" key="3">
    <source>
        <dbReference type="PROSITE" id="PS51737"/>
    </source>
</evidence>
<evidence type="ECO:0000256" key="1">
    <source>
        <dbReference type="ARBA" id="ARBA00023125"/>
    </source>
</evidence>